<evidence type="ECO:0000313" key="2">
    <source>
        <dbReference type="EMBL" id="PFG29951.1"/>
    </source>
</evidence>
<name>A0A2A9DU99_9MICO</name>
<dbReference type="InterPro" id="IPR011059">
    <property type="entry name" value="Metal-dep_hydrolase_composite"/>
</dbReference>
<gene>
    <name evidence="2" type="ORF">ATJ78_0870</name>
</gene>
<organism evidence="2 3">
    <name type="scientific">Paramicrobacterium agarici</name>
    <dbReference type="NCBI Taxonomy" id="630514"/>
    <lineage>
        <taxon>Bacteria</taxon>
        <taxon>Bacillati</taxon>
        <taxon>Actinomycetota</taxon>
        <taxon>Actinomycetes</taxon>
        <taxon>Micrococcales</taxon>
        <taxon>Microbacteriaceae</taxon>
        <taxon>Paramicrobacterium</taxon>
    </lineage>
</organism>
<dbReference type="AlphaFoldDB" id="A0A2A9DU99"/>
<dbReference type="InterPro" id="IPR057744">
    <property type="entry name" value="OTAase-like"/>
</dbReference>
<dbReference type="GO" id="GO:0016810">
    <property type="term" value="F:hydrolase activity, acting on carbon-nitrogen (but not peptide) bonds"/>
    <property type="evidence" value="ECO:0007669"/>
    <property type="project" value="InterPro"/>
</dbReference>
<evidence type="ECO:0000313" key="3">
    <source>
        <dbReference type="Proteomes" id="UP000221369"/>
    </source>
</evidence>
<dbReference type="InterPro" id="IPR051781">
    <property type="entry name" value="Metallo-dep_Hydrolase"/>
</dbReference>
<dbReference type="RefSeq" id="WP_098406469.1">
    <property type="nucleotide sequence ID" value="NZ_PDJE01000001.1"/>
</dbReference>
<dbReference type="Gene3D" id="2.30.40.10">
    <property type="entry name" value="Urease, subunit C, domain 1"/>
    <property type="match status" value="1"/>
</dbReference>
<dbReference type="InterPro" id="IPR032466">
    <property type="entry name" value="Metal_Hydrolase"/>
</dbReference>
<dbReference type="Gene3D" id="3.20.20.140">
    <property type="entry name" value="Metal-dependent hydrolases"/>
    <property type="match status" value="1"/>
</dbReference>
<dbReference type="PANTHER" id="PTHR43135:SF3">
    <property type="entry name" value="ALPHA-D-RIBOSE 1-METHYLPHOSPHONATE 5-TRIPHOSPHATE DIPHOSPHATASE"/>
    <property type="match status" value="1"/>
</dbReference>
<dbReference type="SUPFAM" id="SSF51338">
    <property type="entry name" value="Composite domain of metallo-dependent hydrolases"/>
    <property type="match status" value="1"/>
</dbReference>
<feature type="domain" description="Amidohydrolase-related" evidence="1">
    <location>
        <begin position="51"/>
        <end position="396"/>
    </location>
</feature>
<sequence length="406" mass="42586">MTGDLTITNALVFDGASADLVETSIEVRGGRIVEIGGASRGAAVVDAAGRVVMPGLIDAHFHAYGITLNGFFNDHAPLSYVALVGANRVRAALRRGFTTVRDVAGGDKGFAMALAKEVIDGPRYLYTGPALSQTGGHGDPRSDEMELEFCSGHSNQIVDGVTDLRRAVRDRFRTGAHAIKIMASGGVISPVDPLEIPQYSAEEIQAVADEAARRGSYVAAHAYSAEAVQHAVANGVRSIEHGNLMDADAARAMAATGSTLVPTLIAYDAMRRRGAELGLPETAQHKNKEVFASGQRAIELARDAGVRIAYGSDLLGGLEEEQLNGLRLQAEILGNLETLKSATSVGAGLIGRSDLGGVSENAVADLLILDGNPLDDIDVLVDADRPRTVVQAGHVVFDSLELEGTE</sequence>
<evidence type="ECO:0000259" key="1">
    <source>
        <dbReference type="Pfam" id="PF01979"/>
    </source>
</evidence>
<proteinExistence type="predicted"/>
<keyword evidence="2" id="KW-0378">Hydrolase</keyword>
<dbReference type="SUPFAM" id="SSF51556">
    <property type="entry name" value="Metallo-dependent hydrolases"/>
    <property type="match status" value="1"/>
</dbReference>
<dbReference type="PANTHER" id="PTHR43135">
    <property type="entry name" value="ALPHA-D-RIBOSE 1-METHYLPHOSPHONATE 5-TRIPHOSPHATE DIPHOSPHATASE"/>
    <property type="match status" value="1"/>
</dbReference>
<accession>A0A2A9DU99</accession>
<dbReference type="InterPro" id="IPR006680">
    <property type="entry name" value="Amidohydro-rel"/>
</dbReference>
<protein>
    <submittedName>
        <fullName evidence="2">Imidazolonepropionase-like amidohydrolase</fullName>
    </submittedName>
</protein>
<dbReference type="EMBL" id="PDJE01000001">
    <property type="protein sequence ID" value="PFG29951.1"/>
    <property type="molecule type" value="Genomic_DNA"/>
</dbReference>
<keyword evidence="3" id="KW-1185">Reference proteome</keyword>
<dbReference type="Proteomes" id="UP000221369">
    <property type="component" value="Unassembled WGS sequence"/>
</dbReference>
<comment type="caution">
    <text evidence="2">The sequence shown here is derived from an EMBL/GenBank/DDBJ whole genome shotgun (WGS) entry which is preliminary data.</text>
</comment>
<dbReference type="Pfam" id="PF01979">
    <property type="entry name" value="Amidohydro_1"/>
    <property type="match status" value="1"/>
</dbReference>
<dbReference type="CDD" id="cd01299">
    <property type="entry name" value="Met_dep_hydrolase_A"/>
    <property type="match status" value="1"/>
</dbReference>
<reference evidence="2 3" key="1">
    <citation type="submission" date="2017-10" db="EMBL/GenBank/DDBJ databases">
        <title>Sequencing the genomes of 1000 actinobacteria strains.</title>
        <authorList>
            <person name="Klenk H.-P."/>
        </authorList>
    </citation>
    <scope>NUCLEOTIDE SEQUENCE [LARGE SCALE GENOMIC DNA]</scope>
    <source>
        <strain evidence="2 3">DSM 21798</strain>
    </source>
</reference>